<dbReference type="RefSeq" id="WP_379480052.1">
    <property type="nucleotide sequence ID" value="NZ_JBHLTL010000001.1"/>
</dbReference>
<sequence>MTLASAAGLASACTADHDSIAALERALQSNPSATRALEGWCAARGLDDHPSIVARRLKGEAGPEPEYLRARLGVTGDAQLGYRHVELVCGNRVLSVAHNWYLREHLSAEMNAALDGSEIPFGKVVAPLRFTRETIDSRHGGEPGCPPGTVLSQIALLRLPDGRPLALVTECYTRSAIAK</sequence>
<name>A0ABV6PFE7_9SPHN</name>
<gene>
    <name evidence="1" type="ORF">ACFFF7_03940</name>
</gene>
<dbReference type="InterPro" id="IPR028978">
    <property type="entry name" value="Chorismate_lyase_/UTRA_dom_sf"/>
</dbReference>
<comment type="caution">
    <text evidence="1">The sequence shown here is derived from an EMBL/GenBank/DDBJ whole genome shotgun (WGS) entry which is preliminary data.</text>
</comment>
<dbReference type="Gene3D" id="3.40.1410.10">
    <property type="entry name" value="Chorismate lyase-like"/>
    <property type="match status" value="1"/>
</dbReference>
<protein>
    <recommendedName>
        <fullName evidence="3">Chorismate lyase</fullName>
    </recommendedName>
</protein>
<evidence type="ECO:0000313" key="1">
    <source>
        <dbReference type="EMBL" id="MFC0588555.1"/>
    </source>
</evidence>
<dbReference type="Proteomes" id="UP001589943">
    <property type="component" value="Unassembled WGS sequence"/>
</dbReference>
<keyword evidence="2" id="KW-1185">Reference proteome</keyword>
<dbReference type="EMBL" id="JBHLTL010000001">
    <property type="protein sequence ID" value="MFC0588555.1"/>
    <property type="molecule type" value="Genomic_DNA"/>
</dbReference>
<reference evidence="1 2" key="1">
    <citation type="submission" date="2024-09" db="EMBL/GenBank/DDBJ databases">
        <authorList>
            <person name="Sun Q."/>
            <person name="Mori K."/>
        </authorList>
    </citation>
    <scope>NUCLEOTIDE SEQUENCE [LARGE SCALE GENOMIC DNA]</scope>
    <source>
        <strain evidence="1 2">NCAIM B.02537</strain>
    </source>
</reference>
<evidence type="ECO:0000313" key="2">
    <source>
        <dbReference type="Proteomes" id="UP001589943"/>
    </source>
</evidence>
<organism evidence="1 2">
    <name type="scientific">Novosphingobium aquiterrae</name>
    <dbReference type="NCBI Taxonomy" id="624388"/>
    <lineage>
        <taxon>Bacteria</taxon>
        <taxon>Pseudomonadati</taxon>
        <taxon>Pseudomonadota</taxon>
        <taxon>Alphaproteobacteria</taxon>
        <taxon>Sphingomonadales</taxon>
        <taxon>Sphingomonadaceae</taxon>
        <taxon>Novosphingobium</taxon>
    </lineage>
</organism>
<accession>A0ABV6PFE7</accession>
<evidence type="ECO:0008006" key="3">
    <source>
        <dbReference type="Google" id="ProtNLM"/>
    </source>
</evidence>
<dbReference type="SUPFAM" id="SSF64288">
    <property type="entry name" value="Chorismate lyase-like"/>
    <property type="match status" value="1"/>
</dbReference>
<proteinExistence type="predicted"/>